<keyword evidence="1" id="KW-1133">Transmembrane helix</keyword>
<sequence>MLVHGADPGSERILLREPLLFYPFMGLIAVSCPVLAVLCSLKLRGGSPLRVGAEGIGLSGAIRIPWNDIVAVEPFYDPHKPARCGYKIVLKDAGRFLAEHRDHRLYPRMLSALKTLGSPAFVYTYNLSFDPHRFDQVVRHYLGVADRRGA</sequence>
<evidence type="ECO:0000313" key="3">
    <source>
        <dbReference type="Proteomes" id="UP000275910"/>
    </source>
</evidence>
<accession>A0A3N2RD92</accession>
<evidence type="ECO:0000313" key="2">
    <source>
        <dbReference type="EMBL" id="ROU05407.1"/>
    </source>
</evidence>
<reference evidence="2 3" key="1">
    <citation type="submission" date="2018-10" db="EMBL/GenBank/DDBJ databases">
        <title>The genome of Lysobacter enzymogenes OH11.</title>
        <authorList>
            <person name="Liu F."/>
            <person name="Zhao Y."/>
            <person name="Qian G."/>
            <person name="Chen Y."/>
            <person name="Xu H."/>
        </authorList>
    </citation>
    <scope>NUCLEOTIDE SEQUENCE [LARGE SCALE GENOMIC DNA]</scope>
    <source>
        <strain evidence="2 3">OH11</strain>
    </source>
</reference>
<organism evidence="2 3">
    <name type="scientific">Lysobacter enzymogenes</name>
    <dbReference type="NCBI Taxonomy" id="69"/>
    <lineage>
        <taxon>Bacteria</taxon>
        <taxon>Pseudomonadati</taxon>
        <taxon>Pseudomonadota</taxon>
        <taxon>Gammaproteobacteria</taxon>
        <taxon>Lysobacterales</taxon>
        <taxon>Lysobacteraceae</taxon>
        <taxon>Lysobacter</taxon>
    </lineage>
</organism>
<dbReference type="AlphaFoldDB" id="A0A3N2RD92"/>
<keyword evidence="1" id="KW-0472">Membrane</keyword>
<proteinExistence type="predicted"/>
<name>A0A3N2RD92_LYSEN</name>
<dbReference type="Proteomes" id="UP000275910">
    <property type="component" value="Unassembled WGS sequence"/>
</dbReference>
<dbReference type="EMBL" id="RCTY01000045">
    <property type="protein sequence ID" value="ROU05407.1"/>
    <property type="molecule type" value="Genomic_DNA"/>
</dbReference>
<gene>
    <name evidence="2" type="ORF">D9T17_18465</name>
</gene>
<keyword evidence="1" id="KW-0812">Transmembrane</keyword>
<evidence type="ECO:0000256" key="1">
    <source>
        <dbReference type="SAM" id="Phobius"/>
    </source>
</evidence>
<protein>
    <submittedName>
        <fullName evidence="2">Uncharacterized protein</fullName>
    </submittedName>
</protein>
<comment type="caution">
    <text evidence="2">The sequence shown here is derived from an EMBL/GenBank/DDBJ whole genome shotgun (WGS) entry which is preliminary data.</text>
</comment>
<feature type="transmembrane region" description="Helical" evidence="1">
    <location>
        <begin position="20"/>
        <end position="41"/>
    </location>
</feature>